<keyword evidence="6" id="KW-0770">Synapse</keyword>
<dbReference type="Gene3D" id="2.60.40.150">
    <property type="entry name" value="C2 domain"/>
    <property type="match status" value="2"/>
</dbReference>
<dbReference type="InterPro" id="IPR017455">
    <property type="entry name" value="Znf_FYVE-rel"/>
</dbReference>
<keyword evidence="1" id="KW-0479">Metal-binding</keyword>
<proteinExistence type="predicted"/>
<dbReference type="PANTHER" id="PTHR45729:SF6">
    <property type="entry name" value="RABPHILIN, ISOFORM A"/>
    <property type="match status" value="1"/>
</dbReference>
<dbReference type="SUPFAM" id="SSF49562">
    <property type="entry name" value="C2 domain (Calcium/lipid-binding domain, CaLB)"/>
    <property type="match status" value="2"/>
</dbReference>
<dbReference type="InterPro" id="IPR010911">
    <property type="entry name" value="Rab_BD"/>
</dbReference>
<dbReference type="GO" id="GO:1990504">
    <property type="term" value="P:dense core granule exocytosis"/>
    <property type="evidence" value="ECO:0007669"/>
    <property type="project" value="EnsemblMetazoa"/>
</dbReference>
<dbReference type="Gene3D" id="3.30.40.10">
    <property type="entry name" value="Zinc/RING finger domain, C3HC4 (zinc finger)"/>
    <property type="match status" value="1"/>
</dbReference>
<gene>
    <name evidence="10" type="primary">WBGene00090434</name>
</gene>
<dbReference type="PRINTS" id="PR00360">
    <property type="entry name" value="C2DOMAIN"/>
</dbReference>
<dbReference type="SMART" id="SM00239">
    <property type="entry name" value="C2"/>
    <property type="match status" value="2"/>
</dbReference>
<evidence type="ECO:0000256" key="3">
    <source>
        <dbReference type="ARBA" id="ARBA00022771"/>
    </source>
</evidence>
<dbReference type="InterPro" id="IPR041282">
    <property type="entry name" value="FYVE_2"/>
</dbReference>
<feature type="region of interest" description="Disordered" evidence="9">
    <location>
        <begin position="834"/>
        <end position="873"/>
    </location>
</feature>
<feature type="compositionally biased region" description="Low complexity" evidence="9">
    <location>
        <begin position="734"/>
        <end position="747"/>
    </location>
</feature>
<dbReference type="OrthoDB" id="270970at2759"/>
<dbReference type="PANTHER" id="PTHR45729">
    <property type="entry name" value="RABPHILIN, ISOFORM A"/>
    <property type="match status" value="1"/>
</dbReference>
<dbReference type="GO" id="GO:0045202">
    <property type="term" value="C:synapse"/>
    <property type="evidence" value="ECO:0000318"/>
    <property type="project" value="GO_Central"/>
</dbReference>
<dbReference type="PROSITE" id="PS50916">
    <property type="entry name" value="RABBD"/>
    <property type="match status" value="1"/>
</dbReference>
<protein>
    <submittedName>
        <fullName evidence="10">Rbf-1</fullName>
    </submittedName>
</protein>
<keyword evidence="11" id="KW-1185">Reference proteome</keyword>
<dbReference type="EnsemblMetazoa" id="PPA00880.1">
    <property type="protein sequence ID" value="PPA00880.1"/>
    <property type="gene ID" value="WBGene00090434"/>
</dbReference>
<evidence type="ECO:0000256" key="2">
    <source>
        <dbReference type="ARBA" id="ARBA00022737"/>
    </source>
</evidence>
<evidence type="ECO:0000256" key="9">
    <source>
        <dbReference type="SAM" id="MobiDB-lite"/>
    </source>
</evidence>
<feature type="compositionally biased region" description="Low complexity" evidence="9">
    <location>
        <begin position="142"/>
        <end position="158"/>
    </location>
</feature>
<dbReference type="GO" id="GO:0016020">
    <property type="term" value="C:membrane"/>
    <property type="evidence" value="ECO:0007669"/>
    <property type="project" value="InterPro"/>
</dbReference>
<keyword evidence="8" id="KW-0175">Coiled coil</keyword>
<dbReference type="GO" id="GO:0099502">
    <property type="term" value="P:calcium-dependent activation of synaptic vesicle fusion"/>
    <property type="evidence" value="ECO:0000318"/>
    <property type="project" value="GO_Central"/>
</dbReference>
<organism evidence="10 11">
    <name type="scientific">Pristionchus pacificus</name>
    <name type="common">Parasitic nematode worm</name>
    <dbReference type="NCBI Taxonomy" id="54126"/>
    <lineage>
        <taxon>Eukaryota</taxon>
        <taxon>Metazoa</taxon>
        <taxon>Ecdysozoa</taxon>
        <taxon>Nematoda</taxon>
        <taxon>Chromadorea</taxon>
        <taxon>Rhabditida</taxon>
        <taxon>Rhabditina</taxon>
        <taxon>Diplogasteromorpha</taxon>
        <taxon>Diplogasteroidea</taxon>
        <taxon>Neodiplogasteridae</taxon>
        <taxon>Pristionchus</taxon>
    </lineage>
</organism>
<dbReference type="CDD" id="cd08384">
    <property type="entry name" value="C2B_Rabphilin_Doc2"/>
    <property type="match status" value="1"/>
</dbReference>
<dbReference type="InterPro" id="IPR043566">
    <property type="entry name" value="Rabphilin/DOC2/Noc2"/>
</dbReference>
<accession>A0A8R1Y6K3</accession>
<dbReference type="GO" id="GO:0008270">
    <property type="term" value="F:zinc ion binding"/>
    <property type="evidence" value="ECO:0007669"/>
    <property type="project" value="UniProtKB-KW"/>
</dbReference>
<dbReference type="GO" id="GO:0008021">
    <property type="term" value="C:synaptic vesicle"/>
    <property type="evidence" value="ECO:0007669"/>
    <property type="project" value="EnsemblMetazoa"/>
</dbReference>
<dbReference type="PRINTS" id="PR00399">
    <property type="entry name" value="SYNAPTOTAGMN"/>
</dbReference>
<evidence type="ECO:0000256" key="8">
    <source>
        <dbReference type="SAM" id="Coils"/>
    </source>
</evidence>
<dbReference type="PROSITE" id="PS50178">
    <property type="entry name" value="ZF_FYVE"/>
    <property type="match status" value="1"/>
</dbReference>
<dbReference type="PROSITE" id="PS50004">
    <property type="entry name" value="C2"/>
    <property type="match status" value="2"/>
</dbReference>
<dbReference type="InterPro" id="IPR011011">
    <property type="entry name" value="Znf_FYVE_PHD"/>
</dbReference>
<evidence type="ECO:0000256" key="7">
    <source>
        <dbReference type="ARBA" id="ARBA00034103"/>
    </source>
</evidence>
<feature type="coiled-coil region" evidence="8">
    <location>
        <begin position="333"/>
        <end position="367"/>
    </location>
</feature>
<evidence type="ECO:0000313" key="11">
    <source>
        <dbReference type="Proteomes" id="UP000005239"/>
    </source>
</evidence>
<feature type="compositionally biased region" description="Low complexity" evidence="9">
    <location>
        <begin position="593"/>
        <end position="606"/>
    </location>
</feature>
<dbReference type="InterPro" id="IPR047022">
    <property type="entry name" value="Rabphilin_Doc2_C2A"/>
</dbReference>
<feature type="compositionally biased region" description="Polar residues" evidence="9">
    <location>
        <begin position="636"/>
        <end position="645"/>
    </location>
</feature>
<feature type="compositionally biased region" description="Low complexity" evidence="9">
    <location>
        <begin position="657"/>
        <end position="682"/>
    </location>
</feature>
<dbReference type="Proteomes" id="UP000005239">
    <property type="component" value="Unassembled WGS sequence"/>
</dbReference>
<feature type="compositionally biased region" description="Low complexity" evidence="9">
    <location>
        <begin position="834"/>
        <end position="850"/>
    </location>
</feature>
<dbReference type="GO" id="GO:0040017">
    <property type="term" value="P:positive regulation of locomotion"/>
    <property type="evidence" value="ECO:0007669"/>
    <property type="project" value="EnsemblMetazoa"/>
</dbReference>
<dbReference type="InterPro" id="IPR035892">
    <property type="entry name" value="C2_domain_sf"/>
</dbReference>
<feature type="compositionally biased region" description="Polar residues" evidence="9">
    <location>
        <begin position="608"/>
        <end position="623"/>
    </location>
</feature>
<dbReference type="GO" id="GO:0045956">
    <property type="term" value="P:positive regulation of calcium ion-dependent exocytosis"/>
    <property type="evidence" value="ECO:0000318"/>
    <property type="project" value="GO_Central"/>
</dbReference>
<feature type="region of interest" description="Disordered" evidence="9">
    <location>
        <begin position="707"/>
        <end position="819"/>
    </location>
</feature>
<dbReference type="GO" id="GO:0031267">
    <property type="term" value="F:small GTPase binding"/>
    <property type="evidence" value="ECO:0007669"/>
    <property type="project" value="InterPro"/>
</dbReference>
<dbReference type="Pfam" id="PF02318">
    <property type="entry name" value="FYVE_2"/>
    <property type="match status" value="1"/>
</dbReference>
<dbReference type="InterPro" id="IPR001565">
    <property type="entry name" value="Synaptotagmin"/>
</dbReference>
<evidence type="ECO:0000256" key="5">
    <source>
        <dbReference type="ARBA" id="ARBA00022837"/>
    </source>
</evidence>
<feature type="region of interest" description="Disordered" evidence="9">
    <location>
        <begin position="462"/>
        <end position="682"/>
    </location>
</feature>
<keyword evidence="4" id="KW-0862">Zinc</keyword>
<evidence type="ECO:0000256" key="6">
    <source>
        <dbReference type="ARBA" id="ARBA00023018"/>
    </source>
</evidence>
<keyword evidence="2" id="KW-0677">Repeat</keyword>
<dbReference type="CDD" id="cd04035">
    <property type="entry name" value="C2A_Rabphilin_Doc2"/>
    <property type="match status" value="1"/>
</dbReference>
<feature type="compositionally biased region" description="Pro residues" evidence="9">
    <location>
        <begin position="462"/>
        <end position="474"/>
    </location>
</feature>
<dbReference type="AlphaFoldDB" id="A0A2A6BP17"/>
<feature type="compositionally biased region" description="Low complexity" evidence="9">
    <location>
        <begin position="475"/>
        <end position="487"/>
    </location>
</feature>
<reference evidence="11" key="1">
    <citation type="journal article" date="2008" name="Nat. Genet.">
        <title>The Pristionchus pacificus genome provides a unique perspective on nematode lifestyle and parasitism.</title>
        <authorList>
            <person name="Dieterich C."/>
            <person name="Clifton S.W."/>
            <person name="Schuster L.N."/>
            <person name="Chinwalla A."/>
            <person name="Delehaunty K."/>
            <person name="Dinkelacker I."/>
            <person name="Fulton L."/>
            <person name="Fulton R."/>
            <person name="Godfrey J."/>
            <person name="Minx P."/>
            <person name="Mitreva M."/>
            <person name="Roeseler W."/>
            <person name="Tian H."/>
            <person name="Witte H."/>
            <person name="Yang S.P."/>
            <person name="Wilson R.K."/>
            <person name="Sommer R.J."/>
        </authorList>
    </citation>
    <scope>NUCLEOTIDE SEQUENCE [LARGE SCALE GENOMIC DNA]</scope>
    <source>
        <strain evidence="11">PS312</strain>
    </source>
</reference>
<dbReference type="InterPro" id="IPR000008">
    <property type="entry name" value="C2_dom"/>
</dbReference>
<comment type="subcellular location">
    <subcellularLocation>
        <location evidence="7">Synapse</location>
    </subcellularLocation>
</comment>
<evidence type="ECO:0000256" key="1">
    <source>
        <dbReference type="ARBA" id="ARBA00022723"/>
    </source>
</evidence>
<dbReference type="SUPFAM" id="SSF57903">
    <property type="entry name" value="FYVE/PHD zinc finger"/>
    <property type="match status" value="1"/>
</dbReference>
<feature type="region of interest" description="Disordered" evidence="9">
    <location>
        <begin position="311"/>
        <end position="331"/>
    </location>
</feature>
<evidence type="ECO:0000313" key="10">
    <source>
        <dbReference type="EnsemblMetazoa" id="PPA00880.1"/>
    </source>
</evidence>
<sequence length="1280" mass="139569">MIVCIQQSAWSQQSANVLIMLSDPERPLYRTAAQWILYLNGMKYYSESCKSHVACILRICCCTVLLPHFLLPPPPLLDSAPSISLFPSPLSLSQYTIPSETTQRKKTDERCSTQLLQPQLQHLQHPGAQEPITGLKLDRHSTTPSTSAGSSSSCSKPSGWLCCPSPRRLLRSRALLSPSTPAYDHDALLASSPPGSSNVPTPKMSAARDPALLLASQPLPTNRCRAHTIGMDTPPTDNSEGGPSPSISSFSVFSTLFALRKLSEAFFNAQNGDKIDLMNDYEIGGTQNKWVCPSDRHLQLRAQLKSGWSVRTVGARSPTGAKAQPTQMTDAEKEHIKAVLARAEESKQREQQRIGKMVERLDNLRMRATGDGVSHCLLCRTEFGLLASKSYAAMCMHCRKYVCQKNCGVETTDGRGGDTLFLCKICSEAREVLWKKSGAWFYKEMPEYQMAGEVTSAGPGPVMSPPASYPPGSPYGPTSSYPGPSCSQNGEARSPLKANGGPSSRRRTLTANRDPIDEERSKSPRPRITPSWVKEKVMSSMSVEEEEHSSNSDGDFVQSGVRKPPMSKMEMNLAKFELTKARMQESDEDSSTDSEPSSHSTSPRRSLATPSSYDSQQPLSVSAPQDGDAHSIDSGVVQSDHSVQQGSGGGTTVPATSLTPYSSSSSSHVSPPAPISIDLSPLIDRSSRLSLDRSIVDQARNNHRDVRELIGNPFNSPRIEKAPIFTRTPPPPSLSNDLLPHSSSSSLRGGDGRESTEKMRGGAHTSQESLRDSEGRGGSYSRDSLTLNKKQPDDDANAASFMSSPDDDSKYRRSSSGGSSAATAAVDEVAVAPAAASLAPPSPLTSPTRRSSIDGQEDDGPSPSPLPHPLHAPCLLLPVPETGEGVLIPGSGSFLPGPETPAVAPTFLCCVFPAAQPSRCCSSLLLNSSSVLFPRGGGAFPFFLRIFVLLETLHLLSFHLTTPSTFSLRDSFCVETKWRSGRDYCLPDLPINFQAIIDQIAGTLGSIQFTVTYSADLKQLAVHLIRAKTLKAMDKNGFSDPYVKLHLIPGNIKATKLTSKTIEKTLNPEWNETLVYHGVTAEDKERKSLRVTVLDRDRIGSDFLGETRVALKKLADNQTKKFNLYLEHAIPVVNDKQDESERGKLLVALSYNVQQGSLYVTIKRGSEMVGMDSSGFSDPYCKVNLIPPTSKGHRQRTSVKKRTLNPEFNETLTFIVPYKDLKKKTLQVSVFDHDVAKSDDFIGCFLLSASAKGERGKHWIECIENPGQTIEYWHRLELEK</sequence>
<dbReference type="GO" id="GO:0006886">
    <property type="term" value="P:intracellular protein transport"/>
    <property type="evidence" value="ECO:0007669"/>
    <property type="project" value="InterPro"/>
</dbReference>
<accession>A0A2A6BP17</accession>
<keyword evidence="3" id="KW-0863">Zinc-finger</keyword>
<evidence type="ECO:0000256" key="4">
    <source>
        <dbReference type="ARBA" id="ARBA00022833"/>
    </source>
</evidence>
<dbReference type="InterPro" id="IPR013083">
    <property type="entry name" value="Znf_RING/FYVE/PHD"/>
</dbReference>
<reference evidence="10" key="2">
    <citation type="submission" date="2022-06" db="UniProtKB">
        <authorList>
            <consortium name="EnsemblMetazoa"/>
        </authorList>
    </citation>
    <scope>IDENTIFICATION</scope>
    <source>
        <strain evidence="10">PS312</strain>
    </source>
</reference>
<name>A0A2A6BP17_PRIPA</name>
<feature type="compositionally biased region" description="Basic and acidic residues" evidence="9">
    <location>
        <begin position="750"/>
        <end position="760"/>
    </location>
</feature>
<keyword evidence="5" id="KW-0106">Calcium</keyword>
<feature type="region of interest" description="Disordered" evidence="9">
    <location>
        <begin position="137"/>
        <end position="158"/>
    </location>
</feature>
<dbReference type="Pfam" id="PF00168">
    <property type="entry name" value="C2"/>
    <property type="match status" value="2"/>
</dbReference>